<dbReference type="PIRSF" id="PIRSF001259">
    <property type="entry name" value="RibA"/>
    <property type="match status" value="1"/>
</dbReference>
<evidence type="ECO:0000256" key="6">
    <source>
        <dbReference type="ARBA" id="ARBA00008976"/>
    </source>
</evidence>
<organism evidence="16 17">
    <name type="scientific">Paracoccus suum</name>
    <dbReference type="NCBI Taxonomy" id="2259340"/>
    <lineage>
        <taxon>Bacteria</taxon>
        <taxon>Pseudomonadati</taxon>
        <taxon>Pseudomonadota</taxon>
        <taxon>Alphaproteobacteria</taxon>
        <taxon>Rhodobacterales</taxon>
        <taxon>Paracoccaceae</taxon>
        <taxon>Paracoccus</taxon>
    </lineage>
</organism>
<feature type="domain" description="GTP cyclohydrolase II" evidence="15">
    <location>
        <begin position="224"/>
        <end position="311"/>
    </location>
</feature>
<evidence type="ECO:0000256" key="10">
    <source>
        <dbReference type="ARBA" id="ARBA00022723"/>
    </source>
</evidence>
<proteinExistence type="inferred from homology"/>
<protein>
    <recommendedName>
        <fullName evidence="8 14">3,4-dihydroxy-2-butanone 4-phosphate synthase</fullName>
        <shortName evidence="14">DHBP synthase</shortName>
        <ecNumber evidence="7 14">4.1.99.12</ecNumber>
    </recommendedName>
</protein>
<keyword evidence="11 14" id="KW-0460">Magnesium</keyword>
<feature type="binding site" evidence="14">
    <location>
        <position position="156"/>
    </location>
    <ligand>
        <name>Mg(2+)</name>
        <dbReference type="ChEBI" id="CHEBI:18420"/>
        <label>2</label>
    </ligand>
</feature>
<dbReference type="KEGG" id="pars:DRW48_12345"/>
<dbReference type="EMBL" id="CP030918">
    <property type="protein sequence ID" value="AXC50371.1"/>
    <property type="molecule type" value="Genomic_DNA"/>
</dbReference>
<dbReference type="Pfam" id="PF00926">
    <property type="entry name" value="DHBP_synthase"/>
    <property type="match status" value="1"/>
</dbReference>
<dbReference type="GO" id="GO:0009231">
    <property type="term" value="P:riboflavin biosynthetic process"/>
    <property type="evidence" value="ECO:0007669"/>
    <property type="project" value="UniProtKB-UniRule"/>
</dbReference>
<keyword evidence="12 14" id="KW-0464">Manganese</keyword>
<evidence type="ECO:0000256" key="5">
    <source>
        <dbReference type="ARBA" id="ARBA00005520"/>
    </source>
</evidence>
<evidence type="ECO:0000256" key="9">
    <source>
        <dbReference type="ARBA" id="ARBA00022619"/>
    </source>
</evidence>
<dbReference type="NCBIfam" id="TIGR00506">
    <property type="entry name" value="ribB"/>
    <property type="match status" value="1"/>
</dbReference>
<dbReference type="UniPathway" id="UPA00275">
    <property type="reaction ID" value="UER00399"/>
</dbReference>
<dbReference type="Gene3D" id="3.90.870.10">
    <property type="entry name" value="DHBP synthase"/>
    <property type="match status" value="1"/>
</dbReference>
<evidence type="ECO:0000313" key="16">
    <source>
        <dbReference type="EMBL" id="AXC50371.1"/>
    </source>
</evidence>
<feature type="site" description="Essential for catalytic activity" evidence="14">
    <location>
        <position position="139"/>
    </location>
</feature>
<dbReference type="InterPro" id="IPR036144">
    <property type="entry name" value="RibA-like_sf"/>
</dbReference>
<dbReference type="Gene3D" id="3.40.50.10990">
    <property type="entry name" value="GTP cyclohydrolase II"/>
    <property type="match status" value="1"/>
</dbReference>
<dbReference type="InterPro" id="IPR017945">
    <property type="entry name" value="DHBP_synth_RibB-like_a/b_dom"/>
</dbReference>
<comment type="pathway">
    <text evidence="4 14">Cofactor biosynthesis; riboflavin biosynthesis; 2-hydroxy-3-oxobutyl phosphate from D-ribulose 5-phosphate: step 1/1.</text>
</comment>
<comment type="similarity">
    <text evidence="6">In the C-terminal section; belongs to the GTP cyclohydrolase II family.</text>
</comment>
<evidence type="ECO:0000256" key="7">
    <source>
        <dbReference type="ARBA" id="ARBA00012153"/>
    </source>
</evidence>
<dbReference type="SUPFAM" id="SSF55821">
    <property type="entry name" value="YrdC/RibB"/>
    <property type="match status" value="1"/>
</dbReference>
<dbReference type="GO" id="GO:0030145">
    <property type="term" value="F:manganese ion binding"/>
    <property type="evidence" value="ECO:0007669"/>
    <property type="project" value="UniProtKB-UniRule"/>
</dbReference>
<name>A0A344PLW6_9RHOB</name>
<feature type="binding site" evidence="14">
    <location>
        <position position="41"/>
    </location>
    <ligand>
        <name>Mg(2+)</name>
        <dbReference type="ChEBI" id="CHEBI:18420"/>
        <label>2</label>
    </ligand>
</feature>
<accession>A0A344PLW6</accession>
<evidence type="ECO:0000256" key="11">
    <source>
        <dbReference type="ARBA" id="ARBA00022842"/>
    </source>
</evidence>
<comment type="cofactor">
    <cofactor evidence="14">
        <name>Mg(2+)</name>
        <dbReference type="ChEBI" id="CHEBI:18420"/>
    </cofactor>
    <cofactor evidence="14">
        <name>Mn(2+)</name>
        <dbReference type="ChEBI" id="CHEBI:29035"/>
    </cofactor>
    <text evidence="14">Binds 2 divalent metal cations per subunit. Magnesium or manganese.</text>
</comment>
<keyword evidence="10 14" id="KW-0479">Metal-binding</keyword>
<dbReference type="GO" id="GO:0008686">
    <property type="term" value="F:3,4-dihydroxy-2-butanone-4-phosphate synthase activity"/>
    <property type="evidence" value="ECO:0007669"/>
    <property type="project" value="UniProtKB-UniRule"/>
</dbReference>
<dbReference type="SUPFAM" id="SSF142695">
    <property type="entry name" value="RibA-like"/>
    <property type="match status" value="1"/>
</dbReference>
<evidence type="ECO:0000256" key="3">
    <source>
        <dbReference type="ARBA" id="ARBA00002284"/>
    </source>
</evidence>
<keyword evidence="17" id="KW-1185">Reference proteome</keyword>
<feature type="site" description="Essential for catalytic activity" evidence="14">
    <location>
        <position position="177"/>
    </location>
</feature>
<feature type="binding site" evidence="14">
    <location>
        <begin position="40"/>
        <end position="41"/>
    </location>
    <ligand>
        <name>D-ribulose 5-phosphate</name>
        <dbReference type="ChEBI" id="CHEBI:58121"/>
    </ligand>
</feature>
<dbReference type="EC" id="4.1.99.12" evidence="7 14"/>
<feature type="binding site" evidence="14">
    <location>
        <begin position="153"/>
        <end position="157"/>
    </location>
    <ligand>
        <name>D-ribulose 5-phosphate</name>
        <dbReference type="ChEBI" id="CHEBI:58121"/>
    </ligand>
</feature>
<dbReference type="GO" id="GO:0000287">
    <property type="term" value="F:magnesium ion binding"/>
    <property type="evidence" value="ECO:0007669"/>
    <property type="project" value="UniProtKB-UniRule"/>
</dbReference>
<feature type="binding site" evidence="14">
    <location>
        <position position="41"/>
    </location>
    <ligand>
        <name>Mg(2+)</name>
        <dbReference type="ChEBI" id="CHEBI:18420"/>
        <label>1</label>
    </ligand>
</feature>
<dbReference type="FunFam" id="3.90.870.10:FF:000001">
    <property type="entry name" value="Riboflavin biosynthesis protein RibBA"/>
    <property type="match status" value="1"/>
</dbReference>
<dbReference type="HAMAP" id="MF_00180">
    <property type="entry name" value="RibB"/>
    <property type="match status" value="1"/>
</dbReference>
<evidence type="ECO:0000256" key="2">
    <source>
        <dbReference type="ARBA" id="ARBA00001936"/>
    </source>
</evidence>
<dbReference type="AlphaFoldDB" id="A0A344PLW6"/>
<keyword evidence="9 14" id="KW-0686">Riboflavin biosynthesis</keyword>
<reference evidence="17" key="1">
    <citation type="submission" date="2018-07" db="EMBL/GenBank/DDBJ databases">
        <title>Genome sequencing of Paracoccus sp. SC2-6.</title>
        <authorList>
            <person name="Heo J."/>
            <person name="Kim S.-J."/>
            <person name="Kwon S.-W."/>
        </authorList>
    </citation>
    <scope>NUCLEOTIDE SEQUENCE [LARGE SCALE GENOMIC DNA]</scope>
    <source>
        <strain evidence="17">SC2-6</strain>
    </source>
</reference>
<evidence type="ECO:0000256" key="8">
    <source>
        <dbReference type="ARBA" id="ARBA00018836"/>
    </source>
</evidence>
<dbReference type="GO" id="GO:0005829">
    <property type="term" value="C:cytosol"/>
    <property type="evidence" value="ECO:0007669"/>
    <property type="project" value="TreeGrafter"/>
</dbReference>
<evidence type="ECO:0000256" key="13">
    <source>
        <dbReference type="ARBA" id="ARBA00023239"/>
    </source>
</evidence>
<comment type="subunit">
    <text evidence="14">Homodimer.</text>
</comment>
<evidence type="ECO:0000259" key="15">
    <source>
        <dbReference type="Pfam" id="PF00925"/>
    </source>
</evidence>
<feature type="binding site" evidence="14">
    <location>
        <position position="45"/>
    </location>
    <ligand>
        <name>D-ribulose 5-phosphate</name>
        <dbReference type="ChEBI" id="CHEBI:58121"/>
    </ligand>
</feature>
<dbReference type="OrthoDB" id="9793111at2"/>
<dbReference type="GO" id="GO:0003935">
    <property type="term" value="F:GTP cyclohydrolase II activity"/>
    <property type="evidence" value="ECO:0007669"/>
    <property type="project" value="TreeGrafter"/>
</dbReference>
<dbReference type="InterPro" id="IPR000422">
    <property type="entry name" value="DHBP_synthase_RibB"/>
</dbReference>
<evidence type="ECO:0000256" key="4">
    <source>
        <dbReference type="ARBA" id="ARBA00004904"/>
    </source>
</evidence>
<evidence type="ECO:0000256" key="12">
    <source>
        <dbReference type="ARBA" id="ARBA00023211"/>
    </source>
</evidence>
<dbReference type="PANTHER" id="PTHR21327:SF34">
    <property type="entry name" value="3,4-DIHYDROXY-2-BUTANONE 4-PHOSPHATE SYNTHASE"/>
    <property type="match status" value="1"/>
</dbReference>
<evidence type="ECO:0000256" key="1">
    <source>
        <dbReference type="ARBA" id="ARBA00000141"/>
    </source>
</evidence>
<sequence>MFEQPGPVERDWSDAISNIESIIEDARNGRMFILVDHEDRENEGDLVIPAQMATPDAINFMATYGRGLICLALPGARIDALGLPLMSPRNSSRHETAFTLSIEAREGVTTGISAHDRARTVAVAIDQAHGAADIATPGHVFPLRARDGGVLVRAGHTEAAVDIARLAGLNPSGVICEIMKDDGSMARLPDLIAFAQRHGLKIGTISDLIAYRRRHDNLIAERGQARVTSAHGGDWMMRIFADETHGAEHLVLTRGDLTAPGPVMVRMHALDPMHDVLGIARPSAGDLPQAMRMIAEEGRGVVVLLRDVEPRVTRPGEVSPQVLRQYGVGAQILSALGLSELIVLSNTDRSRVVGLDAYGLSIHSTRPIPQTDPKD</sequence>
<comment type="similarity">
    <text evidence="5">In the N-terminal section; belongs to the DHBP synthase family.</text>
</comment>
<comment type="similarity">
    <text evidence="14">Belongs to the DHBP synthase family.</text>
</comment>
<keyword evidence="13 14" id="KW-0456">Lyase</keyword>
<comment type="cofactor">
    <cofactor evidence="2">
        <name>Mn(2+)</name>
        <dbReference type="ChEBI" id="CHEBI:29035"/>
    </cofactor>
</comment>
<dbReference type="InterPro" id="IPR032677">
    <property type="entry name" value="GTP_cyclohydro_II"/>
</dbReference>
<dbReference type="Proteomes" id="UP000252023">
    <property type="component" value="Chromosome"/>
</dbReference>
<comment type="function">
    <text evidence="3 14">Catalyzes the conversion of D-ribulose 5-phosphate to formate and 3,4-dihydroxy-2-butanone 4-phosphate.</text>
</comment>
<dbReference type="RefSeq" id="WP_114076688.1">
    <property type="nucleotide sequence ID" value="NZ_CP030918.1"/>
</dbReference>
<dbReference type="PANTHER" id="PTHR21327">
    <property type="entry name" value="GTP CYCLOHYDROLASE II-RELATED"/>
    <property type="match status" value="1"/>
</dbReference>
<evidence type="ECO:0000313" key="17">
    <source>
        <dbReference type="Proteomes" id="UP000252023"/>
    </source>
</evidence>
<dbReference type="Pfam" id="PF00925">
    <property type="entry name" value="GTP_cyclohydro2"/>
    <property type="match status" value="2"/>
</dbReference>
<comment type="catalytic activity">
    <reaction evidence="1 14">
        <text>D-ribulose 5-phosphate = (2S)-2-hydroxy-3-oxobutyl phosphate + formate + H(+)</text>
        <dbReference type="Rhea" id="RHEA:18457"/>
        <dbReference type="ChEBI" id="CHEBI:15378"/>
        <dbReference type="ChEBI" id="CHEBI:15740"/>
        <dbReference type="ChEBI" id="CHEBI:58121"/>
        <dbReference type="ChEBI" id="CHEBI:58830"/>
        <dbReference type="EC" id="4.1.99.12"/>
    </reaction>
</comment>
<feature type="domain" description="GTP cyclohydrolase II" evidence="15">
    <location>
        <begin position="320"/>
        <end position="365"/>
    </location>
</feature>
<gene>
    <name evidence="14 16" type="primary">ribB</name>
    <name evidence="16" type="ORF">DRW48_12345</name>
</gene>
<evidence type="ECO:0000256" key="14">
    <source>
        <dbReference type="HAMAP-Rule" id="MF_00180"/>
    </source>
</evidence>